<dbReference type="EMBL" id="JAQMWT010000671">
    <property type="protein sequence ID" value="KAJ8598509.1"/>
    <property type="molecule type" value="Genomic_DNA"/>
</dbReference>
<feature type="compositionally biased region" description="Basic and acidic residues" evidence="1">
    <location>
        <begin position="305"/>
        <end position="314"/>
    </location>
</feature>
<feature type="compositionally biased region" description="Basic and acidic residues" evidence="1">
    <location>
        <begin position="93"/>
        <end position="106"/>
    </location>
</feature>
<sequence length="750" mass="81368">MADALDDEVAAPAVPVEDAIMADALLAFPSDDALMGLMEAWQPTEVIIPVDAPAAVVDTIIDDAAPEPVEVDSVPAEAPADNMAAAEVPAVDDAAKPEEEVSHPVDDAPSEQLSSSSAVLECAVREEVPVGDEPPGEVEDEPPGPEPEVVDEPPKTEAKVVEEELAAGPAGAEAREAVVEPPGPGEAKNGEAPPKEEERTSQEATSSSRWWKDSTFDFESKEEEEEAAYETTGSEWIGRTVRRTFGRKVVSYGIVESWLPPEKNEGRAFWRVRHDDGDEEDLEQDEVEAAAFSAETIPRPSAGGEVREEKAEEKELADEGPPELESLAAPELVAAFRAMEAAARSLEDEASVRSFGGEALQWLGDIGHSAPEPVRGLALYRVEQLAQRWKASASVEDEFDPGAYCDVLCGLYGLERAGVGHPELKHEWREFYKRLAHKRGEEKACAALLGYDPRSDEGLAGPLTLEKRGIQKTRFRAMTWALLTTYAADRLGIHVGAKTVDVLRRLQPTRERYASAPKSLSRDPWIDQMDLVFAIVMVCSNFGELRVLPSLLSKEYAVLVDPAALDAAKSDVHLLAGVCRCARVFGPNDDLAGPVVETASKLLVAAQRQDGTFPTRDKDDHPYTRVHAALAAASALYAPVFRGFGPSSARLKDLLASKTFAGTDDAQAYAACGPKLLDPSSMRALAARCYDGAASTDDDDAVRTLEALAMRRLRGILKWKTAVDAKTIDDYECRSGYTPPHRRSKRRRLR</sequence>
<evidence type="ECO:0000256" key="1">
    <source>
        <dbReference type="SAM" id="MobiDB-lite"/>
    </source>
</evidence>
<dbReference type="Proteomes" id="UP001230188">
    <property type="component" value="Unassembled WGS sequence"/>
</dbReference>
<evidence type="ECO:0000313" key="2">
    <source>
        <dbReference type="EMBL" id="KAJ8598509.1"/>
    </source>
</evidence>
<keyword evidence="3" id="KW-1185">Reference proteome</keyword>
<protein>
    <submittedName>
        <fullName evidence="2">Uncharacterized protein</fullName>
    </submittedName>
</protein>
<feature type="compositionally biased region" description="Acidic residues" evidence="1">
    <location>
        <begin position="134"/>
        <end position="151"/>
    </location>
</feature>
<dbReference type="AlphaFoldDB" id="A0AAD7U681"/>
<comment type="caution">
    <text evidence="2">The sequence shown here is derived from an EMBL/GenBank/DDBJ whole genome shotgun (WGS) entry which is preliminary data.</text>
</comment>
<gene>
    <name evidence="2" type="ORF">CTAYLR_001378</name>
</gene>
<evidence type="ECO:0000313" key="3">
    <source>
        <dbReference type="Proteomes" id="UP001230188"/>
    </source>
</evidence>
<name>A0AAD7U681_9STRA</name>
<proteinExistence type="predicted"/>
<feature type="compositionally biased region" description="Basic and acidic residues" evidence="1">
    <location>
        <begin position="210"/>
        <end position="219"/>
    </location>
</feature>
<feature type="region of interest" description="Disordered" evidence="1">
    <location>
        <begin position="93"/>
        <end position="233"/>
    </location>
</feature>
<feature type="compositionally biased region" description="Basic and acidic residues" evidence="1">
    <location>
        <begin position="152"/>
        <end position="162"/>
    </location>
</feature>
<accession>A0AAD7U681</accession>
<organism evidence="2 3">
    <name type="scientific">Chrysophaeum taylorii</name>
    <dbReference type="NCBI Taxonomy" id="2483200"/>
    <lineage>
        <taxon>Eukaryota</taxon>
        <taxon>Sar</taxon>
        <taxon>Stramenopiles</taxon>
        <taxon>Ochrophyta</taxon>
        <taxon>Pelagophyceae</taxon>
        <taxon>Pelagomonadales</taxon>
        <taxon>Pelagomonadaceae</taxon>
        <taxon>Chrysophaeum</taxon>
    </lineage>
</organism>
<feature type="region of interest" description="Disordered" evidence="1">
    <location>
        <begin position="297"/>
        <end position="321"/>
    </location>
</feature>
<reference evidence="2" key="1">
    <citation type="submission" date="2023-01" db="EMBL/GenBank/DDBJ databases">
        <title>Metagenome sequencing of chrysophaentin producing Chrysophaeum taylorii.</title>
        <authorList>
            <person name="Davison J."/>
            <person name="Bewley C."/>
        </authorList>
    </citation>
    <scope>NUCLEOTIDE SEQUENCE</scope>
    <source>
        <strain evidence="2">NIES-1699</strain>
    </source>
</reference>